<protein>
    <submittedName>
        <fullName evidence="1">Uncharacterized protein</fullName>
    </submittedName>
</protein>
<evidence type="ECO:0000313" key="1">
    <source>
        <dbReference type="EMBL" id="MBI6882617.1"/>
    </source>
</evidence>
<gene>
    <name evidence="1" type="ORF">JEU22_01720</name>
</gene>
<dbReference type="RefSeq" id="WP_198746230.1">
    <property type="nucleotide sequence ID" value="NZ_JAEHTE010000001.1"/>
</dbReference>
<dbReference type="EMBL" id="JAEHTE010000001">
    <property type="protein sequence ID" value="MBI6882617.1"/>
    <property type="molecule type" value="Genomic_DNA"/>
</dbReference>
<dbReference type="Proteomes" id="UP000637061">
    <property type="component" value="Unassembled WGS sequence"/>
</dbReference>
<proteinExistence type="predicted"/>
<accession>A0A8I1EC34</accession>
<comment type="caution">
    <text evidence="1">The sequence shown here is derived from an EMBL/GenBank/DDBJ whole genome shotgun (WGS) entry which is preliminary data.</text>
</comment>
<sequence length="242" mass="26497">MTTEEKRFILLKKLCAGAIQKDFAKAIGVNASYLSQIMTKKRLIGEVAAKNWEERLGLIPGVLVHPQSSHVSEATPVASLYLSVSPQSGEDHDIDPSGGQDETSAKRTQILLALIGKHSQVDFCSYYNLSPAYVSQLVNGHRTMGARTAKSFEEKIGLVSGTLEHPQSVQVDTPEQIVSLFKDPDSLMRKMSSAGRLLLHNLEAMIKLGALSEAHISTLSNLAYQLALPNLDEIHEGKLRHE</sequence>
<name>A0A8I1EC34_PSEPU</name>
<reference evidence="1" key="1">
    <citation type="submission" date="2020-12" db="EMBL/GenBank/DDBJ databases">
        <title>Enhanced detection system for hospital associated transmission using whole genome sequencing surveillance.</title>
        <authorList>
            <person name="Harrison L.H."/>
            <person name="Van Tyne D."/>
            <person name="Marsh J.W."/>
            <person name="Griffith M.P."/>
            <person name="Snyder D.J."/>
            <person name="Cooper V.S."/>
            <person name="Mustapha M."/>
        </authorList>
    </citation>
    <scope>NUCLEOTIDE SEQUENCE</scope>
    <source>
        <strain evidence="1">PSB00042</strain>
    </source>
</reference>
<organism evidence="1 2">
    <name type="scientific">Pseudomonas putida</name>
    <name type="common">Arthrobacter siderocapsulatus</name>
    <dbReference type="NCBI Taxonomy" id="303"/>
    <lineage>
        <taxon>Bacteria</taxon>
        <taxon>Pseudomonadati</taxon>
        <taxon>Pseudomonadota</taxon>
        <taxon>Gammaproteobacteria</taxon>
        <taxon>Pseudomonadales</taxon>
        <taxon>Pseudomonadaceae</taxon>
        <taxon>Pseudomonas</taxon>
    </lineage>
</organism>
<dbReference type="AlphaFoldDB" id="A0A8I1EC34"/>
<evidence type="ECO:0000313" key="2">
    <source>
        <dbReference type="Proteomes" id="UP000637061"/>
    </source>
</evidence>